<dbReference type="EMBL" id="JAYRBN010000075">
    <property type="protein sequence ID" value="KAL2732944.1"/>
    <property type="molecule type" value="Genomic_DNA"/>
</dbReference>
<protein>
    <submittedName>
        <fullName evidence="1">Uncharacterized protein</fullName>
    </submittedName>
</protein>
<dbReference type="AlphaFoldDB" id="A0ABD2BK36"/>
<accession>A0ABD2BK36</accession>
<evidence type="ECO:0000313" key="1">
    <source>
        <dbReference type="EMBL" id="KAL2732944.1"/>
    </source>
</evidence>
<organism evidence="1 2">
    <name type="scientific">Vespula maculifrons</name>
    <name type="common">Eastern yellow jacket</name>
    <name type="synonym">Wasp</name>
    <dbReference type="NCBI Taxonomy" id="7453"/>
    <lineage>
        <taxon>Eukaryota</taxon>
        <taxon>Metazoa</taxon>
        <taxon>Ecdysozoa</taxon>
        <taxon>Arthropoda</taxon>
        <taxon>Hexapoda</taxon>
        <taxon>Insecta</taxon>
        <taxon>Pterygota</taxon>
        <taxon>Neoptera</taxon>
        <taxon>Endopterygota</taxon>
        <taxon>Hymenoptera</taxon>
        <taxon>Apocrita</taxon>
        <taxon>Aculeata</taxon>
        <taxon>Vespoidea</taxon>
        <taxon>Vespidae</taxon>
        <taxon>Vespinae</taxon>
        <taxon>Vespula</taxon>
    </lineage>
</organism>
<evidence type="ECO:0000313" key="2">
    <source>
        <dbReference type="Proteomes" id="UP001607303"/>
    </source>
</evidence>
<comment type="caution">
    <text evidence="1">The sequence shown here is derived from an EMBL/GenBank/DDBJ whole genome shotgun (WGS) entry which is preliminary data.</text>
</comment>
<proteinExistence type="predicted"/>
<keyword evidence="2" id="KW-1185">Reference proteome</keyword>
<name>A0ABD2BK36_VESMC</name>
<gene>
    <name evidence="1" type="ORF">V1477_015185</name>
</gene>
<sequence>MSKSSDVVRETRREYGTPREHESSCLCCALSIFSNVTSTAERVREQTITAALSDFRNKILWVFFPESLTRQPHYISIIGPTIRSQGEGSTFSILSFRPRSSFHTSKALKLGGLKIAIKTSGNFEDLQFRENTARDPTKS</sequence>
<feature type="non-terminal residue" evidence="1">
    <location>
        <position position="139"/>
    </location>
</feature>
<dbReference type="Proteomes" id="UP001607303">
    <property type="component" value="Unassembled WGS sequence"/>
</dbReference>
<reference evidence="1 2" key="1">
    <citation type="journal article" date="2024" name="Ann. Entomol. Soc. Am.">
        <title>Genomic analyses of the southern and eastern yellowjacket wasps (Hymenoptera: Vespidae) reveal evolutionary signatures of social life.</title>
        <authorList>
            <person name="Catto M.A."/>
            <person name="Caine P.B."/>
            <person name="Orr S.E."/>
            <person name="Hunt B.G."/>
            <person name="Goodisman M.A.D."/>
        </authorList>
    </citation>
    <scope>NUCLEOTIDE SEQUENCE [LARGE SCALE GENOMIC DNA]</scope>
    <source>
        <strain evidence="1">232</strain>
        <tissue evidence="1">Head and thorax</tissue>
    </source>
</reference>